<protein>
    <submittedName>
        <fullName evidence="1">Uncharacterized protein</fullName>
    </submittedName>
</protein>
<organism evidence="1 2">
    <name type="scientific">Alteraurantiacibacter lauratis</name>
    <dbReference type="NCBI Taxonomy" id="2054627"/>
    <lineage>
        <taxon>Bacteria</taxon>
        <taxon>Pseudomonadati</taxon>
        <taxon>Pseudomonadota</taxon>
        <taxon>Alphaproteobacteria</taxon>
        <taxon>Sphingomonadales</taxon>
        <taxon>Erythrobacteraceae</taxon>
        <taxon>Alteraurantiacibacter</taxon>
    </lineage>
</organism>
<comment type="caution">
    <text evidence="1">The sequence shown here is derived from an EMBL/GenBank/DDBJ whole genome shotgun (WGS) entry which is preliminary data.</text>
</comment>
<proteinExistence type="predicted"/>
<dbReference type="RefSeq" id="WP_336917351.1">
    <property type="nucleotide sequence ID" value="NZ_JBANRN010000001.1"/>
</dbReference>
<reference evidence="2" key="1">
    <citation type="journal article" date="2019" name="Int. J. Syst. Evol. Microbiol.">
        <title>The Global Catalogue of Microorganisms (GCM) 10K type strain sequencing project: providing services to taxonomists for standard genome sequencing and annotation.</title>
        <authorList>
            <consortium name="The Broad Institute Genomics Platform"/>
            <consortium name="The Broad Institute Genome Sequencing Center for Infectious Disease"/>
            <person name="Wu L."/>
            <person name="Ma J."/>
        </authorList>
    </citation>
    <scope>NUCLEOTIDE SEQUENCE [LARGE SCALE GENOMIC DNA]</scope>
    <source>
        <strain evidence="2">KCTC 52606</strain>
    </source>
</reference>
<gene>
    <name evidence="1" type="ORF">ACFODK_00875</name>
</gene>
<dbReference type="Proteomes" id="UP001595378">
    <property type="component" value="Unassembled WGS sequence"/>
</dbReference>
<dbReference type="PROSITE" id="PS51318">
    <property type="entry name" value="TAT"/>
    <property type="match status" value="1"/>
</dbReference>
<accession>A0ABV7EBQ3</accession>
<evidence type="ECO:0000313" key="2">
    <source>
        <dbReference type="Proteomes" id="UP001595378"/>
    </source>
</evidence>
<sequence length="76" mass="8013">MTLSRRDFGGLGLLTLGAAMLAKPDLAFAAALQGERNAHSLSVAEQLRPIAPELRAAARALTQSKLNALRRAFAKG</sequence>
<keyword evidence="2" id="KW-1185">Reference proteome</keyword>
<name>A0ABV7EBQ3_9SPHN</name>
<dbReference type="EMBL" id="JBHRSU010000001">
    <property type="protein sequence ID" value="MFC3099441.1"/>
    <property type="molecule type" value="Genomic_DNA"/>
</dbReference>
<dbReference type="InterPro" id="IPR006311">
    <property type="entry name" value="TAT_signal"/>
</dbReference>
<evidence type="ECO:0000313" key="1">
    <source>
        <dbReference type="EMBL" id="MFC3099441.1"/>
    </source>
</evidence>